<dbReference type="EMBL" id="KQ998985">
    <property type="protein sequence ID" value="KZV42600.1"/>
    <property type="molecule type" value="Genomic_DNA"/>
</dbReference>
<accession>A0A2Z7CD42</accession>
<keyword evidence="2" id="KW-1185">Reference proteome</keyword>
<evidence type="ECO:0000313" key="1">
    <source>
        <dbReference type="EMBL" id="KZV42600.1"/>
    </source>
</evidence>
<dbReference type="Proteomes" id="UP000250235">
    <property type="component" value="Unassembled WGS sequence"/>
</dbReference>
<proteinExistence type="predicted"/>
<organism evidence="1 2">
    <name type="scientific">Dorcoceras hygrometricum</name>
    <dbReference type="NCBI Taxonomy" id="472368"/>
    <lineage>
        <taxon>Eukaryota</taxon>
        <taxon>Viridiplantae</taxon>
        <taxon>Streptophyta</taxon>
        <taxon>Embryophyta</taxon>
        <taxon>Tracheophyta</taxon>
        <taxon>Spermatophyta</taxon>
        <taxon>Magnoliopsida</taxon>
        <taxon>eudicotyledons</taxon>
        <taxon>Gunneridae</taxon>
        <taxon>Pentapetalae</taxon>
        <taxon>asterids</taxon>
        <taxon>lamiids</taxon>
        <taxon>Lamiales</taxon>
        <taxon>Gesneriaceae</taxon>
        <taxon>Didymocarpoideae</taxon>
        <taxon>Trichosporeae</taxon>
        <taxon>Loxocarpinae</taxon>
        <taxon>Dorcoceras</taxon>
    </lineage>
</organism>
<reference evidence="1 2" key="1">
    <citation type="journal article" date="2015" name="Proc. Natl. Acad. Sci. U.S.A.">
        <title>The resurrection genome of Boea hygrometrica: A blueprint for survival of dehydration.</title>
        <authorList>
            <person name="Xiao L."/>
            <person name="Yang G."/>
            <person name="Zhang L."/>
            <person name="Yang X."/>
            <person name="Zhao S."/>
            <person name="Ji Z."/>
            <person name="Zhou Q."/>
            <person name="Hu M."/>
            <person name="Wang Y."/>
            <person name="Chen M."/>
            <person name="Xu Y."/>
            <person name="Jin H."/>
            <person name="Xiao X."/>
            <person name="Hu G."/>
            <person name="Bao F."/>
            <person name="Hu Y."/>
            <person name="Wan P."/>
            <person name="Li L."/>
            <person name="Deng X."/>
            <person name="Kuang T."/>
            <person name="Xiang C."/>
            <person name="Zhu J.K."/>
            <person name="Oliver M.J."/>
            <person name="He Y."/>
        </authorList>
    </citation>
    <scope>NUCLEOTIDE SEQUENCE [LARGE SCALE GENOMIC DNA]</scope>
    <source>
        <strain evidence="2">cv. XS01</strain>
    </source>
</reference>
<name>A0A2Z7CD42_9LAMI</name>
<dbReference type="AlphaFoldDB" id="A0A2Z7CD42"/>
<protein>
    <submittedName>
        <fullName evidence="1">Uncharacterized protein</fullName>
    </submittedName>
</protein>
<gene>
    <name evidence="1" type="ORF">F511_32337</name>
</gene>
<sequence length="99" mass="10691">MAGRVTLAWSATCVVFPWPRSSCAVYGLDQGWSRWNRLDLGVVQLAGLRPWAAGIEHAESLGSRGLNGAGDDPAVFTPTGDEDIERLLQQYPMTAAMLS</sequence>
<evidence type="ECO:0000313" key="2">
    <source>
        <dbReference type="Proteomes" id="UP000250235"/>
    </source>
</evidence>